<sequence length="108" mass="11773">MRPDDPEDITIATSSSQRKGKVGLGGVVRVNVCIPKSISGEEESLMRGIWQEEAGRFVKLASKGASAIFTEGHGYCSIEEFDSVKGRELLEKTIEIVLMETEEARSVA</sequence>
<gene>
    <name evidence="1" type="ORF">HIM_12264</name>
</gene>
<keyword evidence="2" id="KW-1185">Reference proteome</keyword>
<evidence type="ECO:0000313" key="2">
    <source>
        <dbReference type="Proteomes" id="UP000054481"/>
    </source>
</evidence>
<accession>A0A0F7ZW47</accession>
<dbReference type="AlphaFoldDB" id="A0A0F7ZW47"/>
<protein>
    <submittedName>
        <fullName evidence="1">Uncharacterized protein</fullName>
    </submittedName>
</protein>
<dbReference type="Proteomes" id="UP000054481">
    <property type="component" value="Unassembled WGS sequence"/>
</dbReference>
<evidence type="ECO:0000313" key="1">
    <source>
        <dbReference type="EMBL" id="KJZ68342.1"/>
    </source>
</evidence>
<proteinExistence type="predicted"/>
<organism evidence="1 2">
    <name type="scientific">Hirsutella minnesotensis 3608</name>
    <dbReference type="NCBI Taxonomy" id="1043627"/>
    <lineage>
        <taxon>Eukaryota</taxon>
        <taxon>Fungi</taxon>
        <taxon>Dikarya</taxon>
        <taxon>Ascomycota</taxon>
        <taxon>Pezizomycotina</taxon>
        <taxon>Sordariomycetes</taxon>
        <taxon>Hypocreomycetidae</taxon>
        <taxon>Hypocreales</taxon>
        <taxon>Ophiocordycipitaceae</taxon>
        <taxon>Hirsutella</taxon>
    </lineage>
</organism>
<dbReference type="EMBL" id="KQ030924">
    <property type="protein sequence ID" value="KJZ68342.1"/>
    <property type="molecule type" value="Genomic_DNA"/>
</dbReference>
<name>A0A0F7ZW47_9HYPO</name>
<reference evidence="1 2" key="1">
    <citation type="journal article" date="2014" name="Genome Biol. Evol.">
        <title>Comparative genomics and transcriptomics analyses reveal divergent lifestyle features of nematode endoparasitic fungus Hirsutella minnesotensis.</title>
        <authorList>
            <person name="Lai Y."/>
            <person name="Liu K."/>
            <person name="Zhang X."/>
            <person name="Zhang X."/>
            <person name="Li K."/>
            <person name="Wang N."/>
            <person name="Shu C."/>
            <person name="Wu Y."/>
            <person name="Wang C."/>
            <person name="Bushley K.E."/>
            <person name="Xiang M."/>
            <person name="Liu X."/>
        </authorList>
    </citation>
    <scope>NUCLEOTIDE SEQUENCE [LARGE SCALE GENOMIC DNA]</scope>
    <source>
        <strain evidence="1 2">3608</strain>
    </source>
</reference>